<sequence>MPRKPVEQADGERRSTIRDVAALAGVSVATVSRVLAGNYPIAPPTRARVLRAVKDLDYVVNVHARALAGVSQKTVAILTRDVTTPFYAHVIQGVEQQAAQDGRLCVVCTTGADPDRELAYVKMMREHGADAVIIVGGVVETLGYRKQLAQYAQALDSAGSKLVLCGRPGLGPDVPALVAHYDNEGGAYAATSHVLSAGHERVLFLGGVEGFTTSDPRVAGWRRALRDRGITPDKELLQQGSFGTHFGYERTRQLLKRGPLPATAIVASDDGCAAGAVRALREAGLGIPEDVSVVGYDDAPMAAHLWPPLTTVHIPAEELGRTAVRLALDSRAQLGRETILGTHVVVRDSVARRIDR</sequence>
<dbReference type="PROSITE" id="PS50932">
    <property type="entry name" value="HTH_LACI_2"/>
    <property type="match status" value="1"/>
</dbReference>
<dbReference type="PANTHER" id="PTHR30146:SF109">
    <property type="entry name" value="HTH-TYPE TRANSCRIPTIONAL REGULATOR GALS"/>
    <property type="match status" value="1"/>
</dbReference>
<name>A0A8J3Q7A4_9ACTN</name>
<dbReference type="Pfam" id="PF00356">
    <property type="entry name" value="LacI"/>
    <property type="match status" value="1"/>
</dbReference>
<evidence type="ECO:0000256" key="3">
    <source>
        <dbReference type="ARBA" id="ARBA00023163"/>
    </source>
</evidence>
<dbReference type="Gene3D" id="1.10.260.40">
    <property type="entry name" value="lambda repressor-like DNA-binding domains"/>
    <property type="match status" value="1"/>
</dbReference>
<dbReference type="Gene3D" id="3.40.50.2300">
    <property type="match status" value="2"/>
</dbReference>
<organism evidence="5 6">
    <name type="scientific">Rhizocola hellebori</name>
    <dbReference type="NCBI Taxonomy" id="1392758"/>
    <lineage>
        <taxon>Bacteria</taxon>
        <taxon>Bacillati</taxon>
        <taxon>Actinomycetota</taxon>
        <taxon>Actinomycetes</taxon>
        <taxon>Micromonosporales</taxon>
        <taxon>Micromonosporaceae</taxon>
        <taxon>Rhizocola</taxon>
    </lineage>
</organism>
<dbReference type="EMBL" id="BONY01000014">
    <property type="protein sequence ID" value="GIH04729.1"/>
    <property type="molecule type" value="Genomic_DNA"/>
</dbReference>
<dbReference type="SUPFAM" id="SSF53822">
    <property type="entry name" value="Periplasmic binding protein-like I"/>
    <property type="match status" value="1"/>
</dbReference>
<dbReference type="SMART" id="SM00354">
    <property type="entry name" value="HTH_LACI"/>
    <property type="match status" value="1"/>
</dbReference>
<gene>
    <name evidence="5" type="ORF">Rhe02_27960</name>
</gene>
<keyword evidence="6" id="KW-1185">Reference proteome</keyword>
<protein>
    <submittedName>
        <fullName evidence="5">LacI family transcriptional regulator</fullName>
    </submittedName>
</protein>
<dbReference type="PROSITE" id="PS00356">
    <property type="entry name" value="HTH_LACI_1"/>
    <property type="match status" value="1"/>
</dbReference>
<accession>A0A8J3Q7A4</accession>
<dbReference type="InterPro" id="IPR046335">
    <property type="entry name" value="LacI/GalR-like_sensor"/>
</dbReference>
<comment type="caution">
    <text evidence="5">The sequence shown here is derived from an EMBL/GenBank/DDBJ whole genome shotgun (WGS) entry which is preliminary data.</text>
</comment>
<dbReference type="Pfam" id="PF13377">
    <property type="entry name" value="Peripla_BP_3"/>
    <property type="match status" value="1"/>
</dbReference>
<dbReference type="CDD" id="cd06267">
    <property type="entry name" value="PBP1_LacI_sugar_binding-like"/>
    <property type="match status" value="1"/>
</dbReference>
<dbReference type="RefSeq" id="WP_203908598.1">
    <property type="nucleotide sequence ID" value="NZ_BONY01000014.1"/>
</dbReference>
<dbReference type="InterPro" id="IPR010982">
    <property type="entry name" value="Lambda_DNA-bd_dom_sf"/>
</dbReference>
<dbReference type="AlphaFoldDB" id="A0A8J3Q7A4"/>
<dbReference type="PRINTS" id="PR00036">
    <property type="entry name" value="HTHLACI"/>
</dbReference>
<evidence type="ECO:0000313" key="5">
    <source>
        <dbReference type="EMBL" id="GIH04729.1"/>
    </source>
</evidence>
<evidence type="ECO:0000259" key="4">
    <source>
        <dbReference type="PROSITE" id="PS50932"/>
    </source>
</evidence>
<feature type="domain" description="HTH lacI-type" evidence="4">
    <location>
        <begin position="15"/>
        <end position="69"/>
    </location>
</feature>
<dbReference type="InterPro" id="IPR000843">
    <property type="entry name" value="HTH_LacI"/>
</dbReference>
<evidence type="ECO:0000313" key="6">
    <source>
        <dbReference type="Proteomes" id="UP000612899"/>
    </source>
</evidence>
<dbReference type="InterPro" id="IPR028082">
    <property type="entry name" value="Peripla_BP_I"/>
</dbReference>
<dbReference type="PANTHER" id="PTHR30146">
    <property type="entry name" value="LACI-RELATED TRANSCRIPTIONAL REPRESSOR"/>
    <property type="match status" value="1"/>
</dbReference>
<dbReference type="GO" id="GO:0003700">
    <property type="term" value="F:DNA-binding transcription factor activity"/>
    <property type="evidence" value="ECO:0007669"/>
    <property type="project" value="TreeGrafter"/>
</dbReference>
<evidence type="ECO:0000256" key="2">
    <source>
        <dbReference type="ARBA" id="ARBA00023125"/>
    </source>
</evidence>
<dbReference type="SUPFAM" id="SSF47413">
    <property type="entry name" value="lambda repressor-like DNA-binding domains"/>
    <property type="match status" value="1"/>
</dbReference>
<proteinExistence type="predicted"/>
<evidence type="ECO:0000256" key="1">
    <source>
        <dbReference type="ARBA" id="ARBA00023015"/>
    </source>
</evidence>
<keyword evidence="1" id="KW-0805">Transcription regulation</keyword>
<dbReference type="GO" id="GO:0000976">
    <property type="term" value="F:transcription cis-regulatory region binding"/>
    <property type="evidence" value="ECO:0007669"/>
    <property type="project" value="TreeGrafter"/>
</dbReference>
<keyword evidence="3" id="KW-0804">Transcription</keyword>
<dbReference type="CDD" id="cd01392">
    <property type="entry name" value="HTH_LacI"/>
    <property type="match status" value="1"/>
</dbReference>
<reference evidence="5" key="1">
    <citation type="submission" date="2021-01" db="EMBL/GenBank/DDBJ databases">
        <title>Whole genome shotgun sequence of Rhizocola hellebori NBRC 109834.</title>
        <authorList>
            <person name="Komaki H."/>
            <person name="Tamura T."/>
        </authorList>
    </citation>
    <scope>NUCLEOTIDE SEQUENCE</scope>
    <source>
        <strain evidence="5">NBRC 109834</strain>
    </source>
</reference>
<dbReference type="Proteomes" id="UP000612899">
    <property type="component" value="Unassembled WGS sequence"/>
</dbReference>
<keyword evidence="2" id="KW-0238">DNA-binding</keyword>